<comment type="caution">
    <text evidence="3">The sequence shown here is derived from an EMBL/GenBank/DDBJ whole genome shotgun (WGS) entry which is preliminary data.</text>
</comment>
<proteinExistence type="predicted"/>
<keyword evidence="4" id="KW-1185">Reference proteome</keyword>
<dbReference type="EMBL" id="JAVDUM010000013">
    <property type="protein sequence ID" value="MDR6868190.1"/>
    <property type="molecule type" value="Genomic_DNA"/>
</dbReference>
<accession>A0ABU1SF02</accession>
<organism evidence="3 4">
    <name type="scientific">Microbacterium resistens</name>
    <dbReference type="NCBI Taxonomy" id="156977"/>
    <lineage>
        <taxon>Bacteria</taxon>
        <taxon>Bacillati</taxon>
        <taxon>Actinomycetota</taxon>
        <taxon>Actinomycetes</taxon>
        <taxon>Micrococcales</taxon>
        <taxon>Microbacteriaceae</taxon>
        <taxon>Microbacterium</taxon>
    </lineage>
</organism>
<name>A0ABU1SF02_9MICO</name>
<evidence type="ECO:0000256" key="1">
    <source>
        <dbReference type="SAM" id="MobiDB-lite"/>
    </source>
</evidence>
<keyword evidence="2" id="KW-1133">Transmembrane helix</keyword>
<keyword evidence="2" id="KW-0812">Transmembrane</keyword>
<dbReference type="Proteomes" id="UP001259347">
    <property type="component" value="Unassembled WGS sequence"/>
</dbReference>
<evidence type="ECO:0000256" key="2">
    <source>
        <dbReference type="SAM" id="Phobius"/>
    </source>
</evidence>
<gene>
    <name evidence="3" type="ORF">J2Y69_002804</name>
</gene>
<protein>
    <submittedName>
        <fullName evidence="3">Uncharacterized protein</fullName>
    </submittedName>
</protein>
<keyword evidence="2" id="KW-0472">Membrane</keyword>
<sequence>MSQHQAGDRTSDREQHPPRRGGGIGALTLAQFFVGGLVLFVAAMILLISSTAEAYDGIGTIIGWNMGALFLAVSSMIAAMIVGLPLRLVPALRSRWLANGGITVAGAGLGFVACAIIIAIAPMAAETDEWRTPVGRDTNLWALLTAWALFAISVAHFVWPSQWRRRARCR</sequence>
<feature type="transmembrane region" description="Helical" evidence="2">
    <location>
        <begin position="21"/>
        <end position="49"/>
    </location>
</feature>
<feature type="region of interest" description="Disordered" evidence="1">
    <location>
        <begin position="1"/>
        <end position="20"/>
    </location>
</feature>
<evidence type="ECO:0000313" key="4">
    <source>
        <dbReference type="Proteomes" id="UP001259347"/>
    </source>
</evidence>
<feature type="transmembrane region" description="Helical" evidence="2">
    <location>
        <begin position="140"/>
        <end position="159"/>
    </location>
</feature>
<feature type="transmembrane region" description="Helical" evidence="2">
    <location>
        <begin position="61"/>
        <end position="84"/>
    </location>
</feature>
<evidence type="ECO:0000313" key="3">
    <source>
        <dbReference type="EMBL" id="MDR6868190.1"/>
    </source>
</evidence>
<feature type="transmembrane region" description="Helical" evidence="2">
    <location>
        <begin position="96"/>
        <end position="120"/>
    </location>
</feature>
<feature type="compositionally biased region" description="Basic and acidic residues" evidence="1">
    <location>
        <begin position="1"/>
        <end position="17"/>
    </location>
</feature>
<reference evidence="3 4" key="1">
    <citation type="submission" date="2023-07" db="EMBL/GenBank/DDBJ databases">
        <title>Sorghum-associated microbial communities from plants grown in Nebraska, USA.</title>
        <authorList>
            <person name="Schachtman D."/>
        </authorList>
    </citation>
    <scope>NUCLEOTIDE SEQUENCE [LARGE SCALE GENOMIC DNA]</scope>
    <source>
        <strain evidence="3 4">2980</strain>
    </source>
</reference>
<dbReference type="RefSeq" id="WP_310021759.1">
    <property type="nucleotide sequence ID" value="NZ_JAVDUM010000013.1"/>
</dbReference>